<sequence>MKSYIGWVSALQRPIILVTEKPFDDSASHLLKGLSTIAQVHHVPFNDFEHDATILSDTIQTIAEKKVTQKVTAIA</sequence>
<dbReference type="EMBL" id="FN667742">
    <property type="protein sequence ID" value="CBJ89670.1"/>
    <property type="molecule type" value="Genomic_DNA"/>
</dbReference>
<dbReference type="eggNOG" id="COG3613">
    <property type="taxonomic scope" value="Bacteria"/>
</dbReference>
<dbReference type="KEGG" id="xne:XNC1_1607"/>
<dbReference type="Proteomes" id="UP000008075">
    <property type="component" value="Chromosome"/>
</dbReference>
<dbReference type="Gene3D" id="3.40.50.450">
    <property type="match status" value="1"/>
</dbReference>
<dbReference type="STRING" id="406817.XNC1_1607"/>
<keyword evidence="2" id="KW-1185">Reference proteome</keyword>
<dbReference type="AlphaFoldDB" id="D3VC17"/>
<proteinExistence type="predicted"/>
<accession>D3VC17</accession>
<evidence type="ECO:0000313" key="1">
    <source>
        <dbReference type="EMBL" id="CBJ89670.1"/>
    </source>
</evidence>
<organism evidence="1 2">
    <name type="scientific">Xenorhabdus nematophila (strain ATCC 19061 / DSM 3370 / CCUG 14189 / LMG 1036 / NCIMB 9965 / AN6)</name>
    <dbReference type="NCBI Taxonomy" id="406817"/>
    <lineage>
        <taxon>Bacteria</taxon>
        <taxon>Pseudomonadati</taxon>
        <taxon>Pseudomonadota</taxon>
        <taxon>Gammaproteobacteria</taxon>
        <taxon>Enterobacterales</taxon>
        <taxon>Morganellaceae</taxon>
        <taxon>Xenorhabdus</taxon>
    </lineage>
</organism>
<evidence type="ECO:0000313" key="2">
    <source>
        <dbReference type="Proteomes" id="UP000008075"/>
    </source>
</evidence>
<reference evidence="1 2" key="1">
    <citation type="journal article" date="2011" name="PLoS ONE">
        <title>The entomopathogenic bacterial endosymbionts xenorhabdus and photorhabdus: convergent lifestyles from divergent genomes.</title>
        <authorList>
            <person name="Chaston J.M."/>
            <person name="Suen G."/>
            <person name="Tucker S.L."/>
            <person name="Andersen A.W."/>
            <person name="Bhasin A."/>
            <person name="Bode E."/>
            <person name="Bode H.B."/>
            <person name="Brachmann A.O."/>
            <person name="Cowles C.E."/>
            <person name="Cowles K.N."/>
            <person name="Darby C."/>
            <person name="de Leon L."/>
            <person name="Drace K."/>
            <person name="Du Z."/>
            <person name="Givaudan A."/>
            <person name="Herbert Tran E.E."/>
            <person name="Jewell K.A."/>
            <person name="Knack J.J."/>
            <person name="Krasomil-Osterfeld K.C."/>
            <person name="Kukor R."/>
            <person name="Lanois A."/>
            <person name="Latreille P."/>
            <person name="Leimgruber N.K."/>
            <person name="Lipke C.M."/>
            <person name="Liu R."/>
            <person name="Lu X."/>
            <person name="Martens E.C."/>
            <person name="Marri P.R."/>
            <person name="Medigue C."/>
            <person name="Menard M.L."/>
            <person name="Miller N.M."/>
            <person name="Morales-Soto N."/>
            <person name="Norton S."/>
            <person name="Ogier J.C."/>
            <person name="Orchard S.S."/>
            <person name="Park D."/>
            <person name="Park Y."/>
            <person name="Qurollo B.A."/>
            <person name="Sugar D.R."/>
            <person name="Richards G.R."/>
            <person name="Rouy Z."/>
            <person name="Slominski B."/>
            <person name="Slominski K."/>
            <person name="Snyder H."/>
            <person name="Tjaden B.C."/>
            <person name="van der Hoeven R."/>
            <person name="Welch R.D."/>
            <person name="Wheeler C."/>
            <person name="Xiang B."/>
            <person name="Barbazuk B."/>
            <person name="Gaudriault S."/>
            <person name="Goodner B."/>
            <person name="Slater S.C."/>
            <person name="Forst S."/>
            <person name="Goldman B.S."/>
            <person name="Goodrich-Blair H."/>
        </authorList>
    </citation>
    <scope>NUCLEOTIDE SEQUENCE [LARGE SCALE GENOMIC DNA]</scope>
    <source>
        <strain evidence="2">ATCC 19061 / DSM 3370 / CCUG 14189 / LMG 1036 / NCIMB 9965 / AN6</strain>
    </source>
</reference>
<protein>
    <submittedName>
        <fullName evidence="1">Uncharacterized protein</fullName>
    </submittedName>
</protein>
<gene>
    <name evidence="1" type="ordered locus">XNC1_1607</name>
</gene>
<dbReference type="HOGENOM" id="CLU_2670269_0_0_6"/>
<name>D3VC17_XENNA</name>